<dbReference type="RefSeq" id="XP_018449847.2">
    <property type="nucleotide sequence ID" value="XM_018594345.2"/>
</dbReference>
<dbReference type="AlphaFoldDB" id="A0A6J0KPG2"/>
<accession>A0A6J0KPG2</accession>
<evidence type="ECO:0000313" key="3">
    <source>
        <dbReference type="Proteomes" id="UP000504610"/>
    </source>
</evidence>
<reference evidence="3" key="1">
    <citation type="journal article" date="2019" name="Database">
        <title>The radish genome database (RadishGD): an integrated information resource for radish genomics.</title>
        <authorList>
            <person name="Yu H.J."/>
            <person name="Baek S."/>
            <person name="Lee Y.J."/>
            <person name="Cho A."/>
            <person name="Mun J.H."/>
        </authorList>
    </citation>
    <scope>NUCLEOTIDE SEQUENCE [LARGE SCALE GENOMIC DNA]</scope>
    <source>
        <strain evidence="3">cv. WK10039</strain>
    </source>
</reference>
<dbReference type="KEGG" id="rsz:108821299"/>
<reference evidence="4" key="2">
    <citation type="submission" date="2025-08" db="UniProtKB">
        <authorList>
            <consortium name="RefSeq"/>
        </authorList>
    </citation>
    <scope>IDENTIFICATION</scope>
    <source>
        <tissue evidence="4">Leaf</tissue>
    </source>
</reference>
<evidence type="ECO:0000313" key="4">
    <source>
        <dbReference type="RefSeq" id="XP_018449847.2"/>
    </source>
</evidence>
<sequence>MWSRMGLLLCLGGYSIVVLDQIYLLLIFFSSVEYLKSMTELKKARMDPQHTGDLFKHLEKQNDLLKEAHKTMSQELQKLMVEEQMMMHKLYEITVTHRKNDKEMKKNLNVLEGKETVEEASSLAIVPTGDEEH</sequence>
<name>A0A6J0KPG2_RAPSA</name>
<dbReference type="PANTHER" id="PTHR37718:SF2">
    <property type="entry name" value="OS03G0205150 PROTEIN"/>
    <property type="match status" value="1"/>
</dbReference>
<dbReference type="GeneID" id="108821299"/>
<feature type="transmembrane region" description="Helical" evidence="2">
    <location>
        <begin position="6"/>
        <end position="29"/>
    </location>
</feature>
<proteinExistence type="predicted"/>
<feature type="coiled-coil region" evidence="1">
    <location>
        <begin position="55"/>
        <end position="82"/>
    </location>
</feature>
<keyword evidence="2" id="KW-1133">Transmembrane helix</keyword>
<keyword evidence="1" id="KW-0175">Coiled coil</keyword>
<evidence type="ECO:0000256" key="1">
    <source>
        <dbReference type="SAM" id="Coils"/>
    </source>
</evidence>
<keyword evidence="3" id="KW-1185">Reference proteome</keyword>
<dbReference type="Proteomes" id="UP000504610">
    <property type="component" value="Chromosome 8"/>
</dbReference>
<gene>
    <name evidence="4" type="primary">LOC108821299</name>
</gene>
<keyword evidence="2" id="KW-0472">Membrane</keyword>
<keyword evidence="2" id="KW-0812">Transmembrane</keyword>
<dbReference type="OrthoDB" id="1266663at2759"/>
<organism evidence="3 4">
    <name type="scientific">Raphanus sativus</name>
    <name type="common">Radish</name>
    <name type="synonym">Raphanus raphanistrum var. sativus</name>
    <dbReference type="NCBI Taxonomy" id="3726"/>
    <lineage>
        <taxon>Eukaryota</taxon>
        <taxon>Viridiplantae</taxon>
        <taxon>Streptophyta</taxon>
        <taxon>Embryophyta</taxon>
        <taxon>Tracheophyta</taxon>
        <taxon>Spermatophyta</taxon>
        <taxon>Magnoliopsida</taxon>
        <taxon>eudicotyledons</taxon>
        <taxon>Gunneridae</taxon>
        <taxon>Pentapetalae</taxon>
        <taxon>rosids</taxon>
        <taxon>malvids</taxon>
        <taxon>Brassicales</taxon>
        <taxon>Brassicaceae</taxon>
        <taxon>Brassiceae</taxon>
        <taxon>Raphanus</taxon>
    </lineage>
</organism>
<evidence type="ECO:0000256" key="2">
    <source>
        <dbReference type="SAM" id="Phobius"/>
    </source>
</evidence>
<protein>
    <submittedName>
        <fullName evidence="4">Uncharacterized protein LOC108821299 isoform X1</fullName>
    </submittedName>
</protein>
<dbReference type="PANTHER" id="PTHR37718">
    <property type="entry name" value="BNAC03G61340D PROTEIN"/>
    <property type="match status" value="1"/>
</dbReference>